<dbReference type="GO" id="GO:0008270">
    <property type="term" value="F:zinc ion binding"/>
    <property type="evidence" value="ECO:0007669"/>
    <property type="project" value="UniProtKB-KW"/>
</dbReference>
<dbReference type="EMBL" id="FOYM01000020">
    <property type="protein sequence ID" value="SFR10178.1"/>
    <property type="molecule type" value="Genomic_DNA"/>
</dbReference>
<evidence type="ECO:0000256" key="1">
    <source>
        <dbReference type="PROSITE-ProRule" id="PRU00325"/>
    </source>
</evidence>
<accession>A0A1I6DY17</accession>
<sequence length="98" mass="10844">MLGRIEGGRFDRALVGLYAGWQWGCTVRRAERVEGLVHYSDKRYRVIEQRGARCTARCSCDDAVARGVLCKHIAFVAMAELAAAVAARSAYRQLPGLD</sequence>
<feature type="domain" description="SWIM-type" evidence="2">
    <location>
        <begin position="44"/>
        <end position="81"/>
    </location>
</feature>
<evidence type="ECO:0000313" key="3">
    <source>
        <dbReference type="EMBL" id="SFR10178.1"/>
    </source>
</evidence>
<keyword evidence="1" id="KW-0863">Zinc-finger</keyword>
<protein>
    <submittedName>
        <fullName evidence="3">SWIM zinc finger</fullName>
    </submittedName>
</protein>
<evidence type="ECO:0000259" key="2">
    <source>
        <dbReference type="PROSITE" id="PS50966"/>
    </source>
</evidence>
<keyword evidence="4" id="KW-1185">Reference proteome</keyword>
<dbReference type="AlphaFoldDB" id="A0A1I6DY17"/>
<evidence type="ECO:0000313" key="4">
    <source>
        <dbReference type="Proteomes" id="UP000199584"/>
    </source>
</evidence>
<dbReference type="PROSITE" id="PS50966">
    <property type="entry name" value="ZF_SWIM"/>
    <property type="match status" value="1"/>
</dbReference>
<keyword evidence="1" id="KW-0479">Metal-binding</keyword>
<gene>
    <name evidence="3" type="ORF">SAMN05660706_12054</name>
</gene>
<dbReference type="RefSeq" id="WP_092484734.1">
    <property type="nucleotide sequence ID" value="NZ_FOYM01000020.1"/>
</dbReference>
<keyword evidence="1" id="KW-0862">Zinc</keyword>
<proteinExistence type="predicted"/>
<dbReference type="InterPro" id="IPR007527">
    <property type="entry name" value="Znf_SWIM"/>
</dbReference>
<dbReference type="OrthoDB" id="1786788at2"/>
<organism evidence="3 4">
    <name type="scientific">Desulfoscipio geothermicus DSM 3669</name>
    <dbReference type="NCBI Taxonomy" id="1121426"/>
    <lineage>
        <taxon>Bacteria</taxon>
        <taxon>Bacillati</taxon>
        <taxon>Bacillota</taxon>
        <taxon>Clostridia</taxon>
        <taxon>Eubacteriales</taxon>
        <taxon>Desulfallaceae</taxon>
        <taxon>Desulfoscipio</taxon>
    </lineage>
</organism>
<name>A0A1I6DY17_9FIRM</name>
<reference evidence="4" key="1">
    <citation type="submission" date="2016-10" db="EMBL/GenBank/DDBJ databases">
        <authorList>
            <person name="Varghese N."/>
            <person name="Submissions S."/>
        </authorList>
    </citation>
    <scope>NUCLEOTIDE SEQUENCE [LARGE SCALE GENOMIC DNA]</scope>
    <source>
        <strain evidence="4">DSM 3669</strain>
    </source>
</reference>
<dbReference type="Proteomes" id="UP000199584">
    <property type="component" value="Unassembled WGS sequence"/>
</dbReference>
<dbReference type="Pfam" id="PF04434">
    <property type="entry name" value="SWIM"/>
    <property type="match status" value="1"/>
</dbReference>